<dbReference type="RefSeq" id="WP_085476354.1">
    <property type="nucleotide sequence ID" value="NZ_FXBM01000002.1"/>
</dbReference>
<gene>
    <name evidence="2" type="ORF">SAMN06295885_1864</name>
</gene>
<keyword evidence="1" id="KW-0812">Transmembrane</keyword>
<dbReference type="EMBL" id="FXBM01000002">
    <property type="protein sequence ID" value="SMH42043.1"/>
    <property type="molecule type" value="Genomic_DNA"/>
</dbReference>
<evidence type="ECO:0000313" key="2">
    <source>
        <dbReference type="EMBL" id="SMH42043.1"/>
    </source>
</evidence>
<evidence type="ECO:0000313" key="3">
    <source>
        <dbReference type="Proteomes" id="UP000193711"/>
    </source>
</evidence>
<evidence type="ECO:0000256" key="1">
    <source>
        <dbReference type="SAM" id="Phobius"/>
    </source>
</evidence>
<sequence length="70" mass="7065">MKTRVIFYLIGGVLILGAGISSATTGGASVPDLITIACGVLILALAGWQYSRSHGAEADPPKGPDTPGKL</sequence>
<keyword evidence="1" id="KW-1133">Transmembrane helix</keyword>
<organism evidence="2 3">
    <name type="scientific">Rathayibacter oskolensis</name>
    <dbReference type="NCBI Taxonomy" id="1891671"/>
    <lineage>
        <taxon>Bacteria</taxon>
        <taxon>Bacillati</taxon>
        <taxon>Actinomycetota</taxon>
        <taxon>Actinomycetes</taxon>
        <taxon>Micrococcales</taxon>
        <taxon>Microbacteriaceae</taxon>
        <taxon>Rathayibacter</taxon>
    </lineage>
</organism>
<feature type="transmembrane region" description="Helical" evidence="1">
    <location>
        <begin position="33"/>
        <end position="50"/>
    </location>
</feature>
<reference evidence="3" key="1">
    <citation type="submission" date="2017-04" db="EMBL/GenBank/DDBJ databases">
        <authorList>
            <person name="Varghese N."/>
            <person name="Submissions S."/>
        </authorList>
    </citation>
    <scope>NUCLEOTIDE SEQUENCE [LARGE SCALE GENOMIC DNA]</scope>
    <source>
        <strain evidence="3">VKM Ac-2121</strain>
    </source>
</reference>
<dbReference type="AlphaFoldDB" id="A0A1X7NVA0"/>
<dbReference type="OrthoDB" id="5124625at2"/>
<keyword evidence="1" id="KW-0472">Membrane</keyword>
<dbReference type="Proteomes" id="UP000193711">
    <property type="component" value="Unassembled WGS sequence"/>
</dbReference>
<keyword evidence="3" id="KW-1185">Reference proteome</keyword>
<protein>
    <submittedName>
        <fullName evidence="2">Uncharacterized protein</fullName>
    </submittedName>
</protein>
<accession>A0A1X7NVA0</accession>
<name>A0A1X7NVA0_9MICO</name>
<proteinExistence type="predicted"/>